<dbReference type="HAMAP" id="MF_02206">
    <property type="entry name" value="DinG_exonucl"/>
    <property type="match status" value="1"/>
</dbReference>
<feature type="domain" description="Helicase ATP-binding" evidence="9">
    <location>
        <begin position="237"/>
        <end position="532"/>
    </location>
</feature>
<dbReference type="InterPro" id="IPR027417">
    <property type="entry name" value="P-loop_NTPase"/>
</dbReference>
<evidence type="ECO:0000313" key="11">
    <source>
        <dbReference type="EMBL" id="QUE54300.1"/>
    </source>
</evidence>
<feature type="short sequence motif" description="DEAH box" evidence="6">
    <location>
        <begin position="444"/>
        <end position="447"/>
    </location>
</feature>
<dbReference type="NCBIfam" id="TIGR00573">
    <property type="entry name" value="dnaq"/>
    <property type="match status" value="1"/>
</dbReference>
<dbReference type="InterPro" id="IPR011545">
    <property type="entry name" value="DEAD/DEAH_box_helicase_dom"/>
</dbReference>
<dbReference type="SMART" id="SM00491">
    <property type="entry name" value="HELICc2"/>
    <property type="match status" value="1"/>
</dbReference>
<dbReference type="InterPro" id="IPR036397">
    <property type="entry name" value="RNaseH_sf"/>
</dbReference>
<dbReference type="InterPro" id="IPR006054">
    <property type="entry name" value="DnaQ"/>
</dbReference>
<dbReference type="SMART" id="SM00487">
    <property type="entry name" value="DEXDc"/>
    <property type="match status" value="1"/>
</dbReference>
<dbReference type="GO" id="GO:0004386">
    <property type="term" value="F:helicase activity"/>
    <property type="evidence" value="ECO:0007669"/>
    <property type="project" value="UniProtKB-KW"/>
</dbReference>
<keyword evidence="1 6" id="KW-0540">Nuclease</keyword>
<dbReference type="SUPFAM" id="SSF52540">
    <property type="entry name" value="P-loop containing nucleoside triphosphate hydrolases"/>
    <property type="match status" value="1"/>
</dbReference>
<name>A0ABX7YKR9_9STRE</name>
<dbReference type="GO" id="GO:0004527">
    <property type="term" value="F:exonuclease activity"/>
    <property type="evidence" value="ECO:0007669"/>
    <property type="project" value="UniProtKB-KW"/>
</dbReference>
<dbReference type="Gene3D" id="3.30.420.10">
    <property type="entry name" value="Ribonuclease H-like superfamily/Ribonuclease H"/>
    <property type="match status" value="1"/>
</dbReference>
<keyword evidence="5 6" id="KW-0067">ATP-binding</keyword>
<dbReference type="Pfam" id="PF00929">
    <property type="entry name" value="RNase_T"/>
    <property type="match status" value="1"/>
</dbReference>
<gene>
    <name evidence="6 7" type="primary">dinG</name>
    <name evidence="11" type="ORF">INT76_10880</name>
</gene>
<keyword evidence="12" id="KW-1185">Reference proteome</keyword>
<dbReference type="InterPro" id="IPR006555">
    <property type="entry name" value="ATP-dep_Helicase_C"/>
</dbReference>
<dbReference type="PROSITE" id="PS51193">
    <property type="entry name" value="HELICASE_ATP_BIND_2"/>
    <property type="match status" value="1"/>
</dbReference>
<protein>
    <recommendedName>
        <fullName evidence="6 7">3'-5' exonuclease DinG</fullName>
        <ecNumber evidence="6 7">3.1.-.-</ecNumber>
    </recommendedName>
</protein>
<dbReference type="SMART" id="SM00479">
    <property type="entry name" value="EXOIII"/>
    <property type="match status" value="1"/>
</dbReference>
<sequence>MTDRKNPNKYAVVDLEATGSGSDAKIIQIGIVILENGEIKETYATDINPYEMLDYHIQELTGISNQQLAQAPDFGQVAAEVFDLIGDAVFVAHNVRFDANLLAEALFFEGYELRTPRVDTVELAQVFFPQFEKYSLINLAQELDLDLEQAHAAISDAYATAQLLLKIEEKIASLPKQTVEQILTLGDHLIYESRLIIDEVFATMDASIPENVEFVHGLALRKPQGQLEAYHLSDDFATNLALLELDERAEQAQFVQLIEERLKEEKGVHFIQAQAGIGKTYGYLLPLLARRKENLLITVPTKILQQQIMDKEGKKLQELFCISISSVKSPAHYLKLDSFWKSLERADENRLLNRFKMQILVWLCETQTGDMDELRQKQRYQSYFDEIQHDGQLEDKSLFMDWDFWKRLQREAISSRVLITNHAYFLSHLQSQDYLWQSRLLVIDEAQKFLLTAEEFASQTIDLTAILQTLQSKKDKTEQLLDKRLLESTAFELNNLITHYRSSGQRDIVPEQLRQIKQNLLEMKMEEFRDLARVLEDYRQFWLEEHQLEDKRVSYLRASQEELLDVAPLLPQVKTFCISATLDLSKKVSLADLLGFKDVSFDRVSHRHYNNQELFLASDMPAILEKSREEHAAFILEEIQALQSVGKPILVLFISIALLLAVSALLDEKEIDHLAQHKHGPEASLKRRFEKGESQLLLGTGVFWEGVDFANQEEMVLVITRLPFDNPKDHFVRKVNDRLRREGKNPFYDFSLPMMMVKLKQALGRTTRTTTQQSTVVILDNRLLTKRYGRHIIEFLQKEYTLNTLPLAELTEAMREFFD</sequence>
<dbReference type="InterPro" id="IPR014001">
    <property type="entry name" value="Helicase_ATP-bd"/>
</dbReference>
<dbReference type="NCBIfam" id="TIGR01407">
    <property type="entry name" value="dinG_rel"/>
    <property type="match status" value="1"/>
</dbReference>
<dbReference type="InterPro" id="IPR001650">
    <property type="entry name" value="Helicase_C-like"/>
</dbReference>
<dbReference type="Proteomes" id="UP000677616">
    <property type="component" value="Chromosome"/>
</dbReference>
<evidence type="ECO:0000256" key="1">
    <source>
        <dbReference type="ARBA" id="ARBA00022722"/>
    </source>
</evidence>
<feature type="binding site" evidence="6">
    <location>
        <begin position="273"/>
        <end position="280"/>
    </location>
    <ligand>
        <name>ATP</name>
        <dbReference type="ChEBI" id="CHEBI:30616"/>
    </ligand>
</feature>
<dbReference type="PROSITE" id="PS51194">
    <property type="entry name" value="HELICASE_CTER"/>
    <property type="match status" value="1"/>
</dbReference>
<dbReference type="RefSeq" id="WP_212570762.1">
    <property type="nucleotide sequence ID" value="NZ_CP073084.1"/>
</dbReference>
<keyword evidence="4 6" id="KW-0269">Exonuclease</keyword>
<evidence type="ECO:0000259" key="9">
    <source>
        <dbReference type="PROSITE" id="PS51193"/>
    </source>
</evidence>
<dbReference type="EC" id="3.1.-.-" evidence="6 7"/>
<evidence type="ECO:0000256" key="5">
    <source>
        <dbReference type="ARBA" id="ARBA00022840"/>
    </source>
</evidence>
<dbReference type="CDD" id="cd06127">
    <property type="entry name" value="DEDDh"/>
    <property type="match status" value="1"/>
</dbReference>
<dbReference type="Pfam" id="PF13307">
    <property type="entry name" value="Helicase_C_2"/>
    <property type="match status" value="1"/>
</dbReference>
<dbReference type="PANTHER" id="PTHR30231:SF41">
    <property type="entry name" value="DNA POLYMERASE III SUBUNIT EPSILON"/>
    <property type="match status" value="1"/>
</dbReference>
<comment type="function">
    <text evidence="6 7">3'-5' exonuclease.</text>
</comment>
<accession>A0ABX7YKR9</accession>
<dbReference type="PROSITE" id="PS51192">
    <property type="entry name" value="HELICASE_ATP_BIND_1"/>
    <property type="match status" value="1"/>
</dbReference>
<proteinExistence type="inferred from homology"/>
<evidence type="ECO:0000256" key="7">
    <source>
        <dbReference type="RuleBase" id="RU364106"/>
    </source>
</evidence>
<evidence type="ECO:0000259" key="10">
    <source>
        <dbReference type="PROSITE" id="PS51194"/>
    </source>
</evidence>
<feature type="domain" description="Helicase C-terminal" evidence="10">
    <location>
        <begin position="619"/>
        <end position="813"/>
    </location>
</feature>
<dbReference type="InterPro" id="IPR014013">
    <property type="entry name" value="Helic_SF1/SF2_ATP-bd_DinG/Rad3"/>
</dbReference>
<comment type="similarity">
    <text evidence="6 7">Belongs to the helicase family. DinG subfamily. Type 2 sub-subfamily.</text>
</comment>
<evidence type="ECO:0000313" key="12">
    <source>
        <dbReference type="Proteomes" id="UP000677616"/>
    </source>
</evidence>
<keyword evidence="3 6" id="KW-0378">Hydrolase</keyword>
<dbReference type="NCBIfam" id="NF005569">
    <property type="entry name" value="PRK07246.1"/>
    <property type="match status" value="1"/>
</dbReference>
<feature type="domain" description="Helicase ATP-binding" evidence="8">
    <location>
        <begin position="260"/>
        <end position="485"/>
    </location>
</feature>
<evidence type="ECO:0000256" key="4">
    <source>
        <dbReference type="ARBA" id="ARBA00022839"/>
    </source>
</evidence>
<organism evidence="11 12">
    <name type="scientific">Streptococcus oriscaviae</name>
    <dbReference type="NCBI Taxonomy" id="2781599"/>
    <lineage>
        <taxon>Bacteria</taxon>
        <taxon>Bacillati</taxon>
        <taxon>Bacillota</taxon>
        <taxon>Bacilli</taxon>
        <taxon>Lactobacillales</taxon>
        <taxon>Streptococcaceae</taxon>
        <taxon>Streptococcus</taxon>
    </lineage>
</organism>
<dbReference type="Gene3D" id="3.40.50.300">
    <property type="entry name" value="P-loop containing nucleotide triphosphate hydrolases"/>
    <property type="match status" value="2"/>
</dbReference>
<dbReference type="Pfam" id="PF00270">
    <property type="entry name" value="DEAD"/>
    <property type="match status" value="1"/>
</dbReference>
<dbReference type="InterPro" id="IPR012337">
    <property type="entry name" value="RNaseH-like_sf"/>
</dbReference>
<dbReference type="InterPro" id="IPR006310">
    <property type="entry name" value="DinG"/>
</dbReference>
<evidence type="ECO:0000259" key="8">
    <source>
        <dbReference type="PROSITE" id="PS51192"/>
    </source>
</evidence>
<dbReference type="InterPro" id="IPR013520">
    <property type="entry name" value="Ribonucl_H"/>
</dbReference>
<dbReference type="SUPFAM" id="SSF53098">
    <property type="entry name" value="Ribonuclease H-like"/>
    <property type="match status" value="1"/>
</dbReference>
<keyword evidence="11" id="KW-0347">Helicase</keyword>
<evidence type="ECO:0000256" key="2">
    <source>
        <dbReference type="ARBA" id="ARBA00022741"/>
    </source>
</evidence>
<dbReference type="EMBL" id="CP073084">
    <property type="protein sequence ID" value="QUE54300.1"/>
    <property type="molecule type" value="Genomic_DNA"/>
</dbReference>
<reference evidence="11 12" key="1">
    <citation type="submission" date="2021-04" db="EMBL/GenBank/DDBJ databases">
        <title>Complete genome sequence of a novel Streptococcus species.</title>
        <authorList>
            <person name="Teng J.L.L."/>
        </authorList>
    </citation>
    <scope>NUCLEOTIDE SEQUENCE [LARGE SCALE GENOMIC DNA]</scope>
    <source>
        <strain evidence="11 12">HKU75</strain>
    </source>
</reference>
<evidence type="ECO:0000256" key="6">
    <source>
        <dbReference type="HAMAP-Rule" id="MF_02206"/>
    </source>
</evidence>
<dbReference type="PANTHER" id="PTHR30231">
    <property type="entry name" value="DNA POLYMERASE III SUBUNIT EPSILON"/>
    <property type="match status" value="1"/>
</dbReference>
<evidence type="ECO:0000256" key="3">
    <source>
        <dbReference type="ARBA" id="ARBA00022801"/>
    </source>
</evidence>
<keyword evidence="2 6" id="KW-0547">Nucleotide-binding</keyword>